<feature type="domain" description="AMP-binding enzyme C-terminal" evidence="4">
    <location>
        <begin position="418"/>
        <end position="493"/>
    </location>
</feature>
<dbReference type="InterPro" id="IPR025110">
    <property type="entry name" value="AMP-bd_C"/>
</dbReference>
<comment type="similarity">
    <text evidence="1">Belongs to the ATP-dependent AMP-binding enzyme family.</text>
</comment>
<dbReference type="RefSeq" id="WP_386734050.1">
    <property type="nucleotide sequence ID" value="NZ_JBHRXI010000002.1"/>
</dbReference>
<feature type="domain" description="AMP-dependent synthetase/ligase" evidence="3">
    <location>
        <begin position="9"/>
        <end position="368"/>
    </location>
</feature>
<dbReference type="SUPFAM" id="SSF56801">
    <property type="entry name" value="Acetyl-CoA synthetase-like"/>
    <property type="match status" value="1"/>
</dbReference>
<dbReference type="Gene3D" id="3.30.300.30">
    <property type="match status" value="1"/>
</dbReference>
<dbReference type="Gene3D" id="3.40.50.12780">
    <property type="entry name" value="N-terminal domain of ligase-like"/>
    <property type="match status" value="1"/>
</dbReference>
<keyword evidence="2 5" id="KW-0436">Ligase</keyword>
<evidence type="ECO:0000256" key="1">
    <source>
        <dbReference type="ARBA" id="ARBA00006432"/>
    </source>
</evidence>
<dbReference type="InterPro" id="IPR000873">
    <property type="entry name" value="AMP-dep_synth/lig_dom"/>
</dbReference>
<protein>
    <submittedName>
        <fullName evidence="5">Long-chain fatty acid--CoA ligase</fullName>
    </submittedName>
</protein>
<accession>A0ABV7TC70</accession>
<dbReference type="InterPro" id="IPR045851">
    <property type="entry name" value="AMP-bd_C_sf"/>
</dbReference>
<evidence type="ECO:0000313" key="5">
    <source>
        <dbReference type="EMBL" id="MFC3612861.1"/>
    </source>
</evidence>
<dbReference type="PANTHER" id="PTHR43201">
    <property type="entry name" value="ACYL-COA SYNTHETASE"/>
    <property type="match status" value="1"/>
</dbReference>
<dbReference type="GO" id="GO:0016874">
    <property type="term" value="F:ligase activity"/>
    <property type="evidence" value="ECO:0007669"/>
    <property type="project" value="UniProtKB-KW"/>
</dbReference>
<dbReference type="PROSITE" id="PS00455">
    <property type="entry name" value="AMP_BINDING"/>
    <property type="match status" value="1"/>
</dbReference>
<dbReference type="Pfam" id="PF13193">
    <property type="entry name" value="AMP-binding_C"/>
    <property type="match status" value="1"/>
</dbReference>
<evidence type="ECO:0000256" key="2">
    <source>
        <dbReference type="ARBA" id="ARBA00022598"/>
    </source>
</evidence>
<organism evidence="5 6">
    <name type="scientific">Lutimaribacter marinistellae</name>
    <dbReference type="NCBI Taxonomy" id="1820329"/>
    <lineage>
        <taxon>Bacteria</taxon>
        <taxon>Pseudomonadati</taxon>
        <taxon>Pseudomonadota</taxon>
        <taxon>Alphaproteobacteria</taxon>
        <taxon>Rhodobacterales</taxon>
        <taxon>Roseobacteraceae</taxon>
        <taxon>Lutimaribacter</taxon>
    </lineage>
</organism>
<evidence type="ECO:0000259" key="3">
    <source>
        <dbReference type="Pfam" id="PF00501"/>
    </source>
</evidence>
<name>A0ABV7TC70_9RHOB</name>
<comment type="caution">
    <text evidence="5">The sequence shown here is derived from an EMBL/GenBank/DDBJ whole genome shotgun (WGS) entry which is preliminary data.</text>
</comment>
<dbReference type="Pfam" id="PF00501">
    <property type="entry name" value="AMP-binding"/>
    <property type="match status" value="1"/>
</dbReference>
<dbReference type="CDD" id="cd17631">
    <property type="entry name" value="FACL_FadD13-like"/>
    <property type="match status" value="1"/>
</dbReference>
<dbReference type="InterPro" id="IPR020845">
    <property type="entry name" value="AMP-binding_CS"/>
</dbReference>
<dbReference type="InterPro" id="IPR042099">
    <property type="entry name" value="ANL_N_sf"/>
</dbReference>
<dbReference type="PANTHER" id="PTHR43201:SF5">
    <property type="entry name" value="MEDIUM-CHAIN ACYL-COA LIGASE ACSF2, MITOCHONDRIAL"/>
    <property type="match status" value="1"/>
</dbReference>
<dbReference type="EMBL" id="JBHRXI010000002">
    <property type="protein sequence ID" value="MFC3612861.1"/>
    <property type="molecule type" value="Genomic_DNA"/>
</dbReference>
<reference evidence="6" key="1">
    <citation type="journal article" date="2019" name="Int. J. Syst. Evol. Microbiol.">
        <title>The Global Catalogue of Microorganisms (GCM) 10K type strain sequencing project: providing services to taxonomists for standard genome sequencing and annotation.</title>
        <authorList>
            <consortium name="The Broad Institute Genomics Platform"/>
            <consortium name="The Broad Institute Genome Sequencing Center for Infectious Disease"/>
            <person name="Wu L."/>
            <person name="Ma J."/>
        </authorList>
    </citation>
    <scope>NUCLEOTIDE SEQUENCE [LARGE SCALE GENOMIC DNA]</scope>
    <source>
        <strain evidence="6">KCTC 42911</strain>
    </source>
</reference>
<evidence type="ECO:0000313" key="6">
    <source>
        <dbReference type="Proteomes" id="UP001595629"/>
    </source>
</evidence>
<dbReference type="Proteomes" id="UP001595629">
    <property type="component" value="Unassembled WGS sequence"/>
</dbReference>
<gene>
    <name evidence="5" type="ORF">ACFORG_03725</name>
</gene>
<proteinExistence type="inferred from homology"/>
<sequence>MHKVYDWIQTHAARRPERLAILDYATGHRVSYGEMHERVAQAAGVLRDKGVGKGDRVAVLSLNSPTLFEIEFACARVGAIFCPLNIRLSAPELLFILNDLEPSLVLADTTFHEMAVPLAEEVSAPLMGIEGLGVDTEWSTACAAAMPVHDMVDLTHDDDWIIIYTSGTTGRPKGARLTHGMVFAHAVNVGAVTSLTPRSVNLCLLPFFHTSGLNVFANPTFHIGGANVVTRSVDPAQILDIIDDKDLGVSHFIGVPTIFQFMAEKPAFETTDYSRLEGVMVGGAPAPEALLRRCASVGLEVAQAYGMTESGPGVLVLDKEDAQQRIGSSGKPLMHVDVRLVRQDGTDAGQDEVAEIWLQGPSITPGYWRRPEANKNDYSDGWFKTGDAAYRDADGFYYIVDRWKDMYISGGENVYPAEVENVISNLDGVLQVAVIGVPDDKWGETGCACIVLRENATLGEDDIRNACAANLARYKHPRDIVFLDTLPQNATGKIQKRELRDQILRASA</sequence>
<evidence type="ECO:0000259" key="4">
    <source>
        <dbReference type="Pfam" id="PF13193"/>
    </source>
</evidence>
<keyword evidence="6" id="KW-1185">Reference proteome</keyword>